<name>A0ABS0DIC7_9NOCA</name>
<reference evidence="1 2" key="1">
    <citation type="submission" date="2020-10" db="EMBL/GenBank/DDBJ databases">
        <title>Identification of Nocardia species via Next-generation sequencing and recognition of intraspecies genetic diversity.</title>
        <authorList>
            <person name="Li P."/>
            <person name="Li P."/>
            <person name="Lu B."/>
        </authorList>
    </citation>
    <scope>NUCLEOTIDE SEQUENCE [LARGE SCALE GENOMIC DNA]</scope>
    <source>
        <strain evidence="1 2">BJ06-0143</strain>
    </source>
</reference>
<sequence>MPDTSTEVLLDDFEHRDDWAIVGSGATQTHLTTFVEGAPAKRPGVYADGERGADHRAVVLLIRSATEGFEVELAPRAEHSRSLPAATSELRLWIRSPHADVRVWADLAEGAVPLGSTSAAGEWIRLHHRFATPIAATELRALRIRLDVVTKQAGEVMILLDDLTALTA</sequence>
<organism evidence="1 2">
    <name type="scientific">Nocardia higoensis</name>
    <dbReference type="NCBI Taxonomy" id="228599"/>
    <lineage>
        <taxon>Bacteria</taxon>
        <taxon>Bacillati</taxon>
        <taxon>Actinomycetota</taxon>
        <taxon>Actinomycetes</taxon>
        <taxon>Mycobacteriales</taxon>
        <taxon>Nocardiaceae</taxon>
        <taxon>Nocardia</taxon>
    </lineage>
</organism>
<protein>
    <submittedName>
        <fullName evidence="1">Uncharacterized protein</fullName>
    </submittedName>
</protein>
<evidence type="ECO:0000313" key="1">
    <source>
        <dbReference type="EMBL" id="MBF6357890.1"/>
    </source>
</evidence>
<dbReference type="RefSeq" id="WP_195004729.1">
    <property type="nucleotide sequence ID" value="NZ_JADLQN010000007.1"/>
</dbReference>
<accession>A0ABS0DIC7</accession>
<dbReference type="Proteomes" id="UP000707731">
    <property type="component" value="Unassembled WGS sequence"/>
</dbReference>
<dbReference type="EMBL" id="JADLQN010000007">
    <property type="protein sequence ID" value="MBF6357890.1"/>
    <property type="molecule type" value="Genomic_DNA"/>
</dbReference>
<comment type="caution">
    <text evidence="1">The sequence shown here is derived from an EMBL/GenBank/DDBJ whole genome shotgun (WGS) entry which is preliminary data.</text>
</comment>
<gene>
    <name evidence="1" type="ORF">IU449_25665</name>
</gene>
<evidence type="ECO:0000313" key="2">
    <source>
        <dbReference type="Proteomes" id="UP000707731"/>
    </source>
</evidence>
<keyword evidence="2" id="KW-1185">Reference proteome</keyword>
<proteinExistence type="predicted"/>